<reference evidence="1" key="1">
    <citation type="submission" date="2018-07" db="EMBL/GenBank/DDBJ databases">
        <authorList>
            <person name="Quirk P.G."/>
            <person name="Krulwich T.A."/>
        </authorList>
    </citation>
    <scope>NUCLEOTIDE SEQUENCE</scope>
</reference>
<proteinExistence type="predicted"/>
<organism evidence="1">
    <name type="scientific">metagenome</name>
    <dbReference type="NCBI Taxonomy" id="256318"/>
    <lineage>
        <taxon>unclassified sequences</taxon>
        <taxon>metagenomes</taxon>
    </lineage>
</organism>
<dbReference type="AlphaFoldDB" id="A0A380TD33"/>
<name>A0A380TD33_9ZZZZ</name>
<evidence type="ECO:0000313" key="1">
    <source>
        <dbReference type="EMBL" id="SUS05537.1"/>
    </source>
</evidence>
<dbReference type="EMBL" id="UIDG01000112">
    <property type="protein sequence ID" value="SUS05537.1"/>
    <property type="molecule type" value="Genomic_DNA"/>
</dbReference>
<accession>A0A380TD33</accession>
<sequence length="52" mass="5840">MVSRRENGTTIYAIINRAVDAADDVMAGIDDETAAFLRRRAAQFARRERRAA</sequence>
<protein>
    <submittedName>
        <fullName evidence="1">Uncharacterized protein</fullName>
    </submittedName>
</protein>
<gene>
    <name evidence="1" type="ORF">DF3PB_20006</name>
</gene>